<keyword evidence="3" id="KW-1185">Reference proteome</keyword>
<evidence type="ECO:0000259" key="1">
    <source>
        <dbReference type="Pfam" id="PF13358"/>
    </source>
</evidence>
<protein>
    <recommendedName>
        <fullName evidence="1">Tc1-like transposase DDE domain-containing protein</fullName>
    </recommendedName>
</protein>
<sequence length="55" mass="6022">MVSGISNTGDVRFLTYSGTMTAERFITFLKQLLTTVPGTIFVIVDNCTHPAKDGR</sequence>
<proteinExistence type="predicted"/>
<feature type="domain" description="Tc1-like transposase DDE" evidence="1">
    <location>
        <begin position="1"/>
        <end position="48"/>
    </location>
</feature>
<organism evidence="2 3">
    <name type="scientific">Frigoriglobus tundricola</name>
    <dbReference type="NCBI Taxonomy" id="2774151"/>
    <lineage>
        <taxon>Bacteria</taxon>
        <taxon>Pseudomonadati</taxon>
        <taxon>Planctomycetota</taxon>
        <taxon>Planctomycetia</taxon>
        <taxon>Gemmatales</taxon>
        <taxon>Gemmataceae</taxon>
        <taxon>Frigoriglobus</taxon>
    </lineage>
</organism>
<dbReference type="KEGG" id="ftj:FTUN_4579"/>
<dbReference type="Proteomes" id="UP000503447">
    <property type="component" value="Chromosome"/>
</dbReference>
<evidence type="ECO:0000313" key="2">
    <source>
        <dbReference type="EMBL" id="QJW97019.1"/>
    </source>
</evidence>
<dbReference type="InterPro" id="IPR038717">
    <property type="entry name" value="Tc1-like_DDE_dom"/>
</dbReference>
<dbReference type="Pfam" id="PF13358">
    <property type="entry name" value="DDE_3"/>
    <property type="match status" value="1"/>
</dbReference>
<evidence type="ECO:0000313" key="3">
    <source>
        <dbReference type="Proteomes" id="UP000503447"/>
    </source>
</evidence>
<name>A0A6M5YT38_9BACT</name>
<gene>
    <name evidence="2" type="ORF">FTUN_4579</name>
</gene>
<dbReference type="EMBL" id="CP053452">
    <property type="protein sequence ID" value="QJW97019.1"/>
    <property type="molecule type" value="Genomic_DNA"/>
</dbReference>
<accession>A0A6M5YT38</accession>
<reference evidence="3" key="1">
    <citation type="submission" date="2020-05" db="EMBL/GenBank/DDBJ databases">
        <title>Frigoriglobus tundricola gen. nov., sp. nov., a psychrotolerant cellulolytic planctomycete of the family Gemmataceae with two divergent copies of 16S rRNA gene.</title>
        <authorList>
            <person name="Kulichevskaya I.S."/>
            <person name="Ivanova A.A."/>
            <person name="Naumoff D.G."/>
            <person name="Beletsky A.V."/>
            <person name="Rijpstra W.I.C."/>
            <person name="Sinninghe Damste J.S."/>
            <person name="Mardanov A.V."/>
            <person name="Ravin N.V."/>
            <person name="Dedysh S.N."/>
        </authorList>
    </citation>
    <scope>NUCLEOTIDE SEQUENCE [LARGE SCALE GENOMIC DNA]</scope>
    <source>
        <strain evidence="3">PL17</strain>
    </source>
</reference>
<dbReference type="AlphaFoldDB" id="A0A6M5YT38"/>